<evidence type="ECO:0000256" key="3">
    <source>
        <dbReference type="ARBA" id="ARBA00022723"/>
    </source>
</evidence>
<evidence type="ECO:0000259" key="8">
    <source>
        <dbReference type="PROSITE" id="PS50042"/>
    </source>
</evidence>
<evidence type="ECO:0000256" key="4">
    <source>
        <dbReference type="ARBA" id="ARBA00023002"/>
    </source>
</evidence>
<evidence type="ECO:0000256" key="1">
    <source>
        <dbReference type="ARBA" id="ARBA00022485"/>
    </source>
</evidence>
<feature type="region of interest" description="Disordered" evidence="7">
    <location>
        <begin position="286"/>
        <end position="317"/>
    </location>
</feature>
<reference evidence="9 10" key="1">
    <citation type="submission" date="2019-06" db="EMBL/GenBank/DDBJ databases">
        <title>Sequencing the genomes of 1000 actinobacteria strains.</title>
        <authorList>
            <person name="Klenk H.-P."/>
        </authorList>
    </citation>
    <scope>NUCLEOTIDE SEQUENCE [LARGE SCALE GENOMIC DNA]</scope>
    <source>
        <strain evidence="9 10">DSM 18935</strain>
    </source>
</reference>
<dbReference type="OrthoDB" id="105450at2"/>
<sequence length="317" mass="32956">MPSSQTAHPRERADRCPGVIRTWPADDGMLARIRLVGGRIAPDALRALSSIAATYGDGRVHPTSRANLQLRGLPGGGERLDEEVVRAIAAAGLLPSRAHDLVRNIMLSPLTGRAGGRADLWPVASRLDLLVLASARLADLPGKFLFVLDDGRGDLVGRAADLGVVALDERVGQLRVGSGWGEIVDLADAPEALVALAHSFLDARGSDGSSAWHVDELAAPLLPATAPDHRVPKPAAPLPFGRVPGGFHHGAYDDGLDQSAVDALTATLPPGITAPLVVTPWRGVLVPDEASAPPSPESGAAADPAARATTPTDQRPR</sequence>
<name>A0A560WG90_9MICO</name>
<dbReference type="Proteomes" id="UP000315628">
    <property type="component" value="Unassembled WGS sequence"/>
</dbReference>
<protein>
    <submittedName>
        <fullName evidence="9">Precorrin-3B synthase</fullName>
    </submittedName>
</protein>
<keyword evidence="4" id="KW-0560">Oxidoreductase</keyword>
<dbReference type="InterPro" id="IPR051329">
    <property type="entry name" value="NIR_SIR_4Fe-4S"/>
</dbReference>
<dbReference type="InterPro" id="IPR005117">
    <property type="entry name" value="NiRdtase/SiRdtase_haem-b_fer"/>
</dbReference>
<keyword evidence="3" id="KW-0479">Metal-binding</keyword>
<dbReference type="SUPFAM" id="SSF56014">
    <property type="entry name" value="Nitrite and sulphite reductase 4Fe-4S domain-like"/>
    <property type="match status" value="1"/>
</dbReference>
<accession>A0A560WG90</accession>
<evidence type="ECO:0000256" key="5">
    <source>
        <dbReference type="ARBA" id="ARBA00023004"/>
    </source>
</evidence>
<dbReference type="Pfam" id="PF03460">
    <property type="entry name" value="NIR_SIR_ferr"/>
    <property type="match status" value="1"/>
</dbReference>
<evidence type="ECO:0000313" key="10">
    <source>
        <dbReference type="Proteomes" id="UP000315628"/>
    </source>
</evidence>
<feature type="compositionally biased region" description="Low complexity" evidence="7">
    <location>
        <begin position="287"/>
        <end position="317"/>
    </location>
</feature>
<evidence type="ECO:0000256" key="6">
    <source>
        <dbReference type="ARBA" id="ARBA00023014"/>
    </source>
</evidence>
<keyword evidence="5" id="KW-0408">Iron</keyword>
<evidence type="ECO:0000256" key="2">
    <source>
        <dbReference type="ARBA" id="ARBA00022617"/>
    </source>
</evidence>
<keyword evidence="2" id="KW-0349">Heme</keyword>
<dbReference type="PANTHER" id="PTHR32439:SF9">
    <property type="entry name" value="BLR3264 PROTEIN"/>
    <property type="match status" value="1"/>
</dbReference>
<dbReference type="EMBL" id="VIUW01000001">
    <property type="protein sequence ID" value="TWD16702.1"/>
    <property type="molecule type" value="Genomic_DNA"/>
</dbReference>
<dbReference type="PROSITE" id="PS50042">
    <property type="entry name" value="CNMP_BINDING_3"/>
    <property type="match status" value="1"/>
</dbReference>
<keyword evidence="6" id="KW-0411">Iron-sulfur</keyword>
<keyword evidence="1" id="KW-0004">4Fe-4S</keyword>
<evidence type="ECO:0000313" key="9">
    <source>
        <dbReference type="EMBL" id="TWD16702.1"/>
    </source>
</evidence>
<evidence type="ECO:0000256" key="7">
    <source>
        <dbReference type="SAM" id="MobiDB-lite"/>
    </source>
</evidence>
<proteinExistence type="predicted"/>
<dbReference type="InterPro" id="IPR000595">
    <property type="entry name" value="cNMP-bd_dom"/>
</dbReference>
<dbReference type="AlphaFoldDB" id="A0A560WG90"/>
<dbReference type="InterPro" id="IPR036136">
    <property type="entry name" value="Nit/Sulf_reduc_fer-like_dom_sf"/>
</dbReference>
<comment type="caution">
    <text evidence="9">The sequence shown here is derived from an EMBL/GenBank/DDBJ whole genome shotgun (WGS) entry which is preliminary data.</text>
</comment>
<dbReference type="Gene3D" id="3.90.480.20">
    <property type="match status" value="1"/>
</dbReference>
<feature type="domain" description="Cyclic nucleotide-binding" evidence="8">
    <location>
        <begin position="142"/>
        <end position="199"/>
    </location>
</feature>
<gene>
    <name evidence="9" type="ORF">FB557_0234</name>
</gene>
<organism evidence="9 10">
    <name type="scientific">Marihabitans asiaticum</name>
    <dbReference type="NCBI Taxonomy" id="415218"/>
    <lineage>
        <taxon>Bacteria</taxon>
        <taxon>Bacillati</taxon>
        <taxon>Actinomycetota</taxon>
        <taxon>Actinomycetes</taxon>
        <taxon>Micrococcales</taxon>
        <taxon>Intrasporangiaceae</taxon>
        <taxon>Marihabitans</taxon>
    </lineage>
</organism>
<dbReference type="GO" id="GO:0046872">
    <property type="term" value="F:metal ion binding"/>
    <property type="evidence" value="ECO:0007669"/>
    <property type="project" value="UniProtKB-KW"/>
</dbReference>
<dbReference type="PANTHER" id="PTHR32439">
    <property type="entry name" value="FERREDOXIN--NITRITE REDUCTASE, CHLOROPLASTIC"/>
    <property type="match status" value="1"/>
</dbReference>
<keyword evidence="10" id="KW-1185">Reference proteome</keyword>
<dbReference type="RefSeq" id="WP_144854878.1">
    <property type="nucleotide sequence ID" value="NZ_BAAAYT010000001.1"/>
</dbReference>
<dbReference type="SUPFAM" id="SSF55124">
    <property type="entry name" value="Nitrite/Sulfite reductase N-terminal domain-like"/>
    <property type="match status" value="1"/>
</dbReference>
<dbReference type="InterPro" id="IPR045854">
    <property type="entry name" value="NO2/SO3_Rdtase_4Fe4S_sf"/>
</dbReference>
<dbReference type="GO" id="GO:0016491">
    <property type="term" value="F:oxidoreductase activity"/>
    <property type="evidence" value="ECO:0007669"/>
    <property type="project" value="UniProtKB-KW"/>
</dbReference>
<dbReference type="GO" id="GO:0051539">
    <property type="term" value="F:4 iron, 4 sulfur cluster binding"/>
    <property type="evidence" value="ECO:0007669"/>
    <property type="project" value="UniProtKB-KW"/>
</dbReference>